<keyword evidence="8" id="KW-0560">Oxidoreductase</keyword>
<dbReference type="InterPro" id="IPR036291">
    <property type="entry name" value="NAD(P)-bd_dom_sf"/>
</dbReference>
<sequence>MYQPSLTDLTEPAKLRVGLIGFGCVGQGFHTILSQLPEAELVVARIAVKTPGKARPLPAEQFEFDAHALVQDPELDVLVEVIDDADEAFQLVSAALRLGRRVVTANKAMLARHLNTLLRLELDYGGTLLYEAAVAGSIPVLRTLDSYFGSEPLLALRGILNGSSNYVLTRMSEEGSDYATALAEAQRLGFAETDPALDMAAFDPRSKAVLLAAHAFGTLVHPERVLNLGIENITPADLEYAAAQGKKIKVIAEIRQAGPGSVSLAVLPRLVDAQSPLYAVEREMNGIELEAAYAGSQFLRGKGAGSFPTGSAVLADVRALQRGQRYEYSKLGADDRPRLAPNLETEVYLRASSAEALEEVAQWLELPAPNGQHFLTGTVRLEALLARRDALREAGVFVAGIGEIQPAALPVASIQEAAVLAA</sequence>
<evidence type="ECO:0000256" key="4">
    <source>
        <dbReference type="ARBA" id="ARBA00013213"/>
    </source>
</evidence>
<evidence type="ECO:0000256" key="5">
    <source>
        <dbReference type="ARBA" id="ARBA00013376"/>
    </source>
</evidence>
<dbReference type="InterPro" id="IPR005106">
    <property type="entry name" value="Asp/hSer_DH_NAD-bd"/>
</dbReference>
<evidence type="ECO:0000256" key="7">
    <source>
        <dbReference type="ARBA" id="ARBA00022697"/>
    </source>
</evidence>
<dbReference type="NCBIfam" id="NF004976">
    <property type="entry name" value="PRK06349.1"/>
    <property type="match status" value="1"/>
</dbReference>
<feature type="domain" description="Aspartate/homoserine dehydrogenase NAD-binding" evidence="11">
    <location>
        <begin position="21"/>
        <end position="130"/>
    </location>
</feature>
<dbReference type="Pfam" id="PF03447">
    <property type="entry name" value="NAD_binding_3"/>
    <property type="match status" value="1"/>
</dbReference>
<name>A0ABP8I3B0_9BACT</name>
<dbReference type="Gene3D" id="3.30.360.10">
    <property type="entry name" value="Dihydrodipicolinate Reductase, domain 2"/>
    <property type="match status" value="1"/>
</dbReference>
<dbReference type="PANTHER" id="PTHR43331:SF1">
    <property type="entry name" value="HOMOSERINE DEHYDROGENASE"/>
    <property type="match status" value="1"/>
</dbReference>
<proteinExistence type="inferred from homology"/>
<keyword evidence="6" id="KW-0028">Amino-acid biosynthesis</keyword>
<keyword evidence="13" id="KW-1185">Reference proteome</keyword>
<evidence type="ECO:0000313" key="13">
    <source>
        <dbReference type="Proteomes" id="UP001501153"/>
    </source>
</evidence>
<dbReference type="PANTHER" id="PTHR43331">
    <property type="entry name" value="HOMOSERINE DEHYDROGENASE"/>
    <property type="match status" value="1"/>
</dbReference>
<dbReference type="RefSeq" id="WP_345234109.1">
    <property type="nucleotide sequence ID" value="NZ_BAABGZ010000012.1"/>
</dbReference>
<keyword evidence="7" id="KW-0791">Threonine biosynthesis</keyword>
<reference evidence="13" key="1">
    <citation type="journal article" date="2019" name="Int. J. Syst. Evol. Microbiol.">
        <title>The Global Catalogue of Microorganisms (GCM) 10K type strain sequencing project: providing services to taxonomists for standard genome sequencing and annotation.</title>
        <authorList>
            <consortium name="The Broad Institute Genomics Platform"/>
            <consortium name="The Broad Institute Genome Sequencing Center for Infectious Disease"/>
            <person name="Wu L."/>
            <person name="Ma J."/>
        </authorList>
    </citation>
    <scope>NUCLEOTIDE SEQUENCE [LARGE SCALE GENOMIC DNA]</scope>
    <source>
        <strain evidence="13">JCM 17923</strain>
    </source>
</reference>
<evidence type="ECO:0000256" key="6">
    <source>
        <dbReference type="ARBA" id="ARBA00022605"/>
    </source>
</evidence>
<evidence type="ECO:0000259" key="10">
    <source>
        <dbReference type="Pfam" id="PF00742"/>
    </source>
</evidence>
<comment type="caution">
    <text evidence="12">The sequence shown here is derived from an EMBL/GenBank/DDBJ whole genome shotgun (WGS) entry which is preliminary data.</text>
</comment>
<evidence type="ECO:0000256" key="2">
    <source>
        <dbReference type="ARBA" id="ARBA00005062"/>
    </source>
</evidence>
<gene>
    <name evidence="12" type="ORF">GCM10023185_08290</name>
</gene>
<comment type="similarity">
    <text evidence="3">Belongs to the homoserine dehydrogenase family.</text>
</comment>
<evidence type="ECO:0000256" key="3">
    <source>
        <dbReference type="ARBA" id="ARBA00006753"/>
    </source>
</evidence>
<dbReference type="EMBL" id="BAABGZ010000012">
    <property type="protein sequence ID" value="GAA4350511.1"/>
    <property type="molecule type" value="Genomic_DNA"/>
</dbReference>
<comment type="pathway">
    <text evidence="2">Amino-acid biosynthesis; L-methionine biosynthesis via de novo pathway; L-homoserine from L-aspartate: step 3/3.</text>
</comment>
<dbReference type="EC" id="1.1.1.3" evidence="4"/>
<evidence type="ECO:0000256" key="9">
    <source>
        <dbReference type="ARBA" id="ARBA00023167"/>
    </source>
</evidence>
<dbReference type="Pfam" id="PF00742">
    <property type="entry name" value="Homoserine_dh"/>
    <property type="match status" value="1"/>
</dbReference>
<dbReference type="SUPFAM" id="SSF51735">
    <property type="entry name" value="NAD(P)-binding Rossmann-fold domains"/>
    <property type="match status" value="1"/>
</dbReference>
<evidence type="ECO:0000256" key="1">
    <source>
        <dbReference type="ARBA" id="ARBA00005056"/>
    </source>
</evidence>
<evidence type="ECO:0000256" key="8">
    <source>
        <dbReference type="ARBA" id="ARBA00023002"/>
    </source>
</evidence>
<comment type="pathway">
    <text evidence="1">Amino-acid biosynthesis; L-threonine biosynthesis; L-threonine from L-aspartate: step 3/5.</text>
</comment>
<keyword evidence="9" id="KW-0486">Methionine biosynthesis</keyword>
<evidence type="ECO:0000313" key="12">
    <source>
        <dbReference type="EMBL" id="GAA4350511.1"/>
    </source>
</evidence>
<accession>A0ABP8I3B0</accession>
<dbReference type="Proteomes" id="UP001501153">
    <property type="component" value="Unassembled WGS sequence"/>
</dbReference>
<feature type="domain" description="Homoserine dehydrogenase catalytic" evidence="10">
    <location>
        <begin position="139"/>
        <end position="317"/>
    </location>
</feature>
<protein>
    <recommendedName>
        <fullName evidence="5">Homoserine dehydrogenase</fullName>
        <ecNumber evidence="4">1.1.1.3</ecNumber>
    </recommendedName>
</protein>
<dbReference type="InterPro" id="IPR001342">
    <property type="entry name" value="HDH_cat"/>
</dbReference>
<dbReference type="Gene3D" id="3.40.50.720">
    <property type="entry name" value="NAD(P)-binding Rossmann-like Domain"/>
    <property type="match status" value="1"/>
</dbReference>
<evidence type="ECO:0000259" key="11">
    <source>
        <dbReference type="Pfam" id="PF03447"/>
    </source>
</evidence>
<organism evidence="12 13">
    <name type="scientific">Hymenobacter saemangeumensis</name>
    <dbReference type="NCBI Taxonomy" id="1084522"/>
    <lineage>
        <taxon>Bacteria</taxon>
        <taxon>Pseudomonadati</taxon>
        <taxon>Bacteroidota</taxon>
        <taxon>Cytophagia</taxon>
        <taxon>Cytophagales</taxon>
        <taxon>Hymenobacteraceae</taxon>
        <taxon>Hymenobacter</taxon>
    </lineage>
</organism>
<dbReference type="SUPFAM" id="SSF55347">
    <property type="entry name" value="Glyceraldehyde-3-phosphate dehydrogenase-like, C-terminal domain"/>
    <property type="match status" value="1"/>
</dbReference>